<dbReference type="SUPFAM" id="SSF48726">
    <property type="entry name" value="Immunoglobulin"/>
    <property type="match status" value="1"/>
</dbReference>
<dbReference type="InterPro" id="IPR036179">
    <property type="entry name" value="Ig-like_dom_sf"/>
</dbReference>
<dbReference type="InterPro" id="IPR003599">
    <property type="entry name" value="Ig_sub"/>
</dbReference>
<dbReference type="InParanoid" id="A0A6L2Q146"/>
<dbReference type="EMBL" id="BLKM01007124">
    <property type="protein sequence ID" value="GFG29779.1"/>
    <property type="molecule type" value="Genomic_DNA"/>
</dbReference>
<proteinExistence type="predicted"/>
<dbReference type="SMART" id="SM00409">
    <property type="entry name" value="IG"/>
    <property type="match status" value="1"/>
</dbReference>
<sequence length="96" mass="10595">PPQVTLQLGNKLNPDTIKENDDVYFECNIRANPKKYKITWLHNNASVTQNMSSGVILSTHSLVLQGVTRHNSGSYTCLAANSRGETASKPVNLRVQ</sequence>
<organism evidence="3 4">
    <name type="scientific">Coptotermes formosanus</name>
    <name type="common">Formosan subterranean termite</name>
    <dbReference type="NCBI Taxonomy" id="36987"/>
    <lineage>
        <taxon>Eukaryota</taxon>
        <taxon>Metazoa</taxon>
        <taxon>Ecdysozoa</taxon>
        <taxon>Arthropoda</taxon>
        <taxon>Hexapoda</taxon>
        <taxon>Insecta</taxon>
        <taxon>Pterygota</taxon>
        <taxon>Neoptera</taxon>
        <taxon>Polyneoptera</taxon>
        <taxon>Dictyoptera</taxon>
        <taxon>Blattodea</taxon>
        <taxon>Blattoidea</taxon>
        <taxon>Termitoidae</taxon>
        <taxon>Rhinotermitidae</taxon>
        <taxon>Coptotermes</taxon>
    </lineage>
</organism>
<keyword evidence="4" id="KW-1185">Reference proteome</keyword>
<dbReference type="InterPro" id="IPR007110">
    <property type="entry name" value="Ig-like_dom"/>
</dbReference>
<dbReference type="Pfam" id="PF13927">
    <property type="entry name" value="Ig_3"/>
    <property type="match status" value="1"/>
</dbReference>
<dbReference type="AlphaFoldDB" id="A0A6L2Q146"/>
<dbReference type="InterPro" id="IPR003598">
    <property type="entry name" value="Ig_sub2"/>
</dbReference>
<evidence type="ECO:0000259" key="1">
    <source>
        <dbReference type="PROSITE" id="PS50835"/>
    </source>
</evidence>
<dbReference type="EMBL" id="BLKM01009688">
    <property type="protein sequence ID" value="GFG37620.1"/>
    <property type="molecule type" value="Genomic_DNA"/>
</dbReference>
<dbReference type="Gene3D" id="2.60.40.10">
    <property type="entry name" value="Immunoglobulins"/>
    <property type="match status" value="1"/>
</dbReference>
<evidence type="ECO:0000313" key="4">
    <source>
        <dbReference type="Proteomes" id="UP000502823"/>
    </source>
</evidence>
<gene>
    <name evidence="2" type="ORF">Cfor_12616</name>
    <name evidence="3" type="ORF">Cfor_12706</name>
</gene>
<dbReference type="Proteomes" id="UP000502823">
    <property type="component" value="Unassembled WGS sequence"/>
</dbReference>
<reference evidence="3" key="1">
    <citation type="journal article" date="2020" name="J. Asia-Pac. Entomol.">
        <title>Draft genome sequence of the termite, Coptotermes formosanus: Genetic insights into the pyruvate dehydrogenase complex of the termite.</title>
        <authorList>
            <person name="Itakura S."/>
            <person name="Yosikawa Y."/>
            <person name="Togami Y."/>
            <person name="Umezawa K."/>
        </authorList>
    </citation>
    <scope>NUCLEOTIDE SEQUENCE</scope>
    <source>
        <tissue evidence="3">Head</tissue>
    </source>
</reference>
<evidence type="ECO:0000313" key="3">
    <source>
        <dbReference type="EMBL" id="GFG37620.1"/>
    </source>
</evidence>
<feature type="non-terminal residue" evidence="3">
    <location>
        <position position="1"/>
    </location>
</feature>
<name>A0A6L2Q146_COPFO</name>
<comment type="caution">
    <text evidence="3">The sequence shown here is derived from an EMBL/GenBank/DDBJ whole genome shotgun (WGS) entry which is preliminary data.</text>
</comment>
<accession>A0A6L2Q146</accession>
<dbReference type="OrthoDB" id="5843397at2759"/>
<dbReference type="SMART" id="SM00408">
    <property type="entry name" value="IGc2"/>
    <property type="match status" value="1"/>
</dbReference>
<evidence type="ECO:0000313" key="2">
    <source>
        <dbReference type="EMBL" id="GFG29779.1"/>
    </source>
</evidence>
<feature type="domain" description="Ig-like" evidence="1">
    <location>
        <begin position="2"/>
        <end position="92"/>
    </location>
</feature>
<dbReference type="PANTHER" id="PTHR23278">
    <property type="entry name" value="SIDESTEP PROTEIN"/>
    <property type="match status" value="1"/>
</dbReference>
<feature type="non-terminal residue" evidence="3">
    <location>
        <position position="96"/>
    </location>
</feature>
<dbReference type="InterPro" id="IPR013783">
    <property type="entry name" value="Ig-like_fold"/>
</dbReference>
<protein>
    <recommendedName>
        <fullName evidence="1">Ig-like domain-containing protein</fullName>
    </recommendedName>
</protein>
<dbReference type="PANTHER" id="PTHR23278:SF26">
    <property type="entry name" value="SIDESTEP III, ISOFORM O"/>
    <property type="match status" value="1"/>
</dbReference>
<reference evidence="4" key="2">
    <citation type="submission" date="2020-01" db="EMBL/GenBank/DDBJ databases">
        <title>Draft genome sequence of the Termite Coptotermes fromosanus.</title>
        <authorList>
            <person name="Itakura S."/>
            <person name="Yosikawa Y."/>
            <person name="Umezawa K."/>
        </authorList>
    </citation>
    <scope>NUCLEOTIDE SEQUENCE [LARGE SCALE GENOMIC DNA]</scope>
</reference>
<dbReference type="PROSITE" id="PS50835">
    <property type="entry name" value="IG_LIKE"/>
    <property type="match status" value="1"/>
</dbReference>